<accession>A0A432X7K5</accession>
<dbReference type="InterPro" id="IPR029787">
    <property type="entry name" value="Nucleotide_cyclase"/>
</dbReference>
<evidence type="ECO:0000259" key="5">
    <source>
        <dbReference type="PROSITE" id="PS50887"/>
    </source>
</evidence>
<comment type="caution">
    <text evidence="6">The sequence shown here is derived from an EMBL/GenBank/DDBJ whole genome shotgun (WGS) entry which is preliminary data.</text>
</comment>
<feature type="domain" description="GGDEF" evidence="5">
    <location>
        <begin position="415"/>
        <end position="552"/>
    </location>
</feature>
<dbReference type="SMART" id="SM00091">
    <property type="entry name" value="PAS"/>
    <property type="match status" value="1"/>
</dbReference>
<keyword evidence="7" id="KW-1185">Reference proteome</keyword>
<dbReference type="SUPFAM" id="SSF141868">
    <property type="entry name" value="EAL domain-like"/>
    <property type="match status" value="1"/>
</dbReference>
<evidence type="ECO:0000313" key="6">
    <source>
        <dbReference type="EMBL" id="RUO42812.1"/>
    </source>
</evidence>
<name>A0A432X7K5_9GAMM</name>
<dbReference type="PANTHER" id="PTHR44757">
    <property type="entry name" value="DIGUANYLATE CYCLASE DGCP"/>
    <property type="match status" value="1"/>
</dbReference>
<dbReference type="InterPro" id="IPR043128">
    <property type="entry name" value="Rev_trsase/Diguanyl_cyclase"/>
</dbReference>
<organism evidence="6 7">
    <name type="scientific">Aliidiomarina taiwanensis</name>
    <dbReference type="NCBI Taxonomy" id="946228"/>
    <lineage>
        <taxon>Bacteria</taxon>
        <taxon>Pseudomonadati</taxon>
        <taxon>Pseudomonadota</taxon>
        <taxon>Gammaproteobacteria</taxon>
        <taxon>Alteromonadales</taxon>
        <taxon>Idiomarinaceae</taxon>
        <taxon>Aliidiomarina</taxon>
    </lineage>
</organism>
<dbReference type="SUPFAM" id="SSF55073">
    <property type="entry name" value="Nucleotide cyclase"/>
    <property type="match status" value="1"/>
</dbReference>
<dbReference type="PROSITE" id="PS50883">
    <property type="entry name" value="EAL"/>
    <property type="match status" value="1"/>
</dbReference>
<feature type="domain" description="EAL" evidence="4">
    <location>
        <begin position="561"/>
        <end position="812"/>
    </location>
</feature>
<reference evidence="6 7" key="1">
    <citation type="journal article" date="2011" name="Front. Microbiol.">
        <title>Genomic signatures of strain selection and enhancement in Bacillus atrophaeus var. globigii, a historical biowarfare simulant.</title>
        <authorList>
            <person name="Gibbons H.S."/>
            <person name="Broomall S.M."/>
            <person name="McNew L.A."/>
            <person name="Daligault H."/>
            <person name="Chapman C."/>
            <person name="Bruce D."/>
            <person name="Karavis M."/>
            <person name="Krepps M."/>
            <person name="McGregor P.A."/>
            <person name="Hong C."/>
            <person name="Park K.H."/>
            <person name="Akmal A."/>
            <person name="Feldman A."/>
            <person name="Lin J.S."/>
            <person name="Chang W.E."/>
            <person name="Higgs B.W."/>
            <person name="Demirev P."/>
            <person name="Lindquist J."/>
            <person name="Liem A."/>
            <person name="Fochler E."/>
            <person name="Read T.D."/>
            <person name="Tapia R."/>
            <person name="Johnson S."/>
            <person name="Bishop-Lilly K.A."/>
            <person name="Detter C."/>
            <person name="Han C."/>
            <person name="Sozhamannan S."/>
            <person name="Rosenzweig C.N."/>
            <person name="Skowronski E.W."/>
        </authorList>
    </citation>
    <scope>NUCLEOTIDE SEQUENCE [LARGE SCALE GENOMIC DNA]</scope>
    <source>
        <strain evidence="6 7">AIT1</strain>
    </source>
</reference>
<sequence>MQGCRFNSKSLLNQIVAIVLLLGSATIMMSALYLTHEQVESSHEHIKRELQTLMGLTQGAMNRSFRYQKIPAVEEIISELKAHRRVKEAALFTQAGEQRVNVLGEAQVKSLTSMFPQSSEEVFLASIQQQNLKIQHVTKTDSYLAYIPIKTVPDALAEPEYQVFVVEYMLPITWADAFVYKLPLIGGWAFILLLILTISIAYLNHRVVQPAQALVRNITRAVHHQLDQLESVRGASELTEINQALNSMLAERNANEERLIKLSTAIEQSSEGVVITDHQARIEYVNQSMVNNTGYSREQLIGSDPKILSSGKTPRSTFTALWARLNEGKSWTGELYNKRADGSEFVELQTITPLKNSAGEVTHFVGVRQDITEQKAIQERLHFLAYNDSLTHLPNRTSTMERLQRYIDGAHARGAYGAVLLINIDRFKVINDARGFQFGNEVITKLSMRLRKLKSSGIRLSHFGADTFCFIMKPERMEKQDMRAKALVLAEDVLNLCSKPICIEEQDVSITVSIGIRLLDSTETPEGLLRSAETALHTAKDLGGNQIFNYRHEDGRRAEYIFLIEHELREALREEQLECYLQAQVDETGALAGAETLVRWHHPVRGLVSPGDFIPVAERSDLIKQLDMWVLERSLEFLSGWQQQQRDLTIAVNISPRTLRSKHFVTEVLTAIERAGANSCGLVLEITEGLVVEDLSGSIEKMKALQTHGVQFSIDDFGTGYSSLTYIRELPAQELKIDQSFIRGVPESKADIAMIESILTVAKNLRIRVLAEGIETAEQAEFCKQRNMWGQGYYYDKPKPHADWCEAWLSHEG</sequence>
<evidence type="ECO:0000256" key="1">
    <source>
        <dbReference type="SAM" id="Phobius"/>
    </source>
</evidence>
<feature type="domain" description="PAS" evidence="2">
    <location>
        <begin position="258"/>
        <end position="302"/>
    </location>
</feature>
<evidence type="ECO:0000259" key="2">
    <source>
        <dbReference type="PROSITE" id="PS50112"/>
    </source>
</evidence>
<dbReference type="AlphaFoldDB" id="A0A432X7K5"/>
<dbReference type="InterPro" id="IPR035965">
    <property type="entry name" value="PAS-like_dom_sf"/>
</dbReference>
<dbReference type="Pfam" id="PF00990">
    <property type="entry name" value="GGDEF"/>
    <property type="match status" value="1"/>
</dbReference>
<feature type="domain" description="PAC" evidence="3">
    <location>
        <begin position="329"/>
        <end position="383"/>
    </location>
</feature>
<dbReference type="PROSITE" id="PS50887">
    <property type="entry name" value="GGDEF"/>
    <property type="match status" value="1"/>
</dbReference>
<dbReference type="Pfam" id="PF00563">
    <property type="entry name" value="EAL"/>
    <property type="match status" value="1"/>
</dbReference>
<dbReference type="NCBIfam" id="TIGR00254">
    <property type="entry name" value="GGDEF"/>
    <property type="match status" value="1"/>
</dbReference>
<keyword evidence="1" id="KW-0472">Membrane</keyword>
<gene>
    <name evidence="6" type="ORF">CWE15_05260</name>
</gene>
<dbReference type="InterPro" id="IPR052155">
    <property type="entry name" value="Biofilm_reg_signaling"/>
</dbReference>
<dbReference type="InterPro" id="IPR035919">
    <property type="entry name" value="EAL_sf"/>
</dbReference>
<dbReference type="CDD" id="cd01949">
    <property type="entry name" value="GGDEF"/>
    <property type="match status" value="1"/>
</dbReference>
<dbReference type="InterPro" id="IPR000014">
    <property type="entry name" value="PAS"/>
</dbReference>
<dbReference type="Pfam" id="PF13426">
    <property type="entry name" value="PAS_9"/>
    <property type="match status" value="1"/>
</dbReference>
<feature type="transmembrane region" description="Helical" evidence="1">
    <location>
        <begin position="15"/>
        <end position="34"/>
    </location>
</feature>
<dbReference type="CDD" id="cd00130">
    <property type="entry name" value="PAS"/>
    <property type="match status" value="1"/>
</dbReference>
<dbReference type="Gene3D" id="3.30.70.270">
    <property type="match status" value="1"/>
</dbReference>
<proteinExistence type="predicted"/>
<dbReference type="PROSITE" id="PS50112">
    <property type="entry name" value="PAS"/>
    <property type="match status" value="1"/>
</dbReference>
<dbReference type="InterPro" id="IPR000700">
    <property type="entry name" value="PAS-assoc_C"/>
</dbReference>
<dbReference type="SUPFAM" id="SSF55785">
    <property type="entry name" value="PYP-like sensor domain (PAS domain)"/>
    <property type="match status" value="1"/>
</dbReference>
<dbReference type="PANTHER" id="PTHR44757:SF2">
    <property type="entry name" value="BIOFILM ARCHITECTURE MAINTENANCE PROTEIN MBAA"/>
    <property type="match status" value="1"/>
</dbReference>
<dbReference type="SMART" id="SM00267">
    <property type="entry name" value="GGDEF"/>
    <property type="match status" value="1"/>
</dbReference>
<evidence type="ECO:0000259" key="4">
    <source>
        <dbReference type="PROSITE" id="PS50883"/>
    </source>
</evidence>
<keyword evidence="1" id="KW-1133">Transmembrane helix</keyword>
<protein>
    <submittedName>
        <fullName evidence="6">Sensor domain-containing diguanylate cyclase</fullName>
    </submittedName>
</protein>
<dbReference type="NCBIfam" id="TIGR00229">
    <property type="entry name" value="sensory_box"/>
    <property type="match status" value="1"/>
</dbReference>
<dbReference type="InterPro" id="IPR000160">
    <property type="entry name" value="GGDEF_dom"/>
</dbReference>
<dbReference type="CDD" id="cd01948">
    <property type="entry name" value="EAL"/>
    <property type="match status" value="1"/>
</dbReference>
<evidence type="ECO:0000259" key="3">
    <source>
        <dbReference type="PROSITE" id="PS50113"/>
    </source>
</evidence>
<dbReference type="Gene3D" id="3.30.450.20">
    <property type="entry name" value="PAS domain"/>
    <property type="match status" value="1"/>
</dbReference>
<dbReference type="OrthoDB" id="9816034at2"/>
<dbReference type="InterPro" id="IPR001610">
    <property type="entry name" value="PAC"/>
</dbReference>
<dbReference type="InterPro" id="IPR001633">
    <property type="entry name" value="EAL_dom"/>
</dbReference>
<dbReference type="SMART" id="SM00052">
    <property type="entry name" value="EAL"/>
    <property type="match status" value="1"/>
</dbReference>
<feature type="transmembrane region" description="Helical" evidence="1">
    <location>
        <begin position="178"/>
        <end position="203"/>
    </location>
</feature>
<dbReference type="PROSITE" id="PS50113">
    <property type="entry name" value="PAC"/>
    <property type="match status" value="1"/>
</dbReference>
<dbReference type="SMART" id="SM00086">
    <property type="entry name" value="PAC"/>
    <property type="match status" value="1"/>
</dbReference>
<dbReference type="EMBL" id="PIPQ01000002">
    <property type="protein sequence ID" value="RUO42812.1"/>
    <property type="molecule type" value="Genomic_DNA"/>
</dbReference>
<evidence type="ECO:0000313" key="7">
    <source>
        <dbReference type="Proteomes" id="UP000286976"/>
    </source>
</evidence>
<dbReference type="Proteomes" id="UP000286976">
    <property type="component" value="Unassembled WGS sequence"/>
</dbReference>
<dbReference type="RefSeq" id="WP_126757028.1">
    <property type="nucleotide sequence ID" value="NZ_PIPQ01000002.1"/>
</dbReference>
<dbReference type="Gene3D" id="3.20.20.450">
    <property type="entry name" value="EAL domain"/>
    <property type="match status" value="1"/>
</dbReference>
<keyword evidence="1" id="KW-0812">Transmembrane</keyword>